<dbReference type="AlphaFoldDB" id="A0A3S4RT48"/>
<dbReference type="RefSeq" id="WP_048633668.1">
    <property type="nucleotide sequence ID" value="NZ_CVQQ01000012.1"/>
</dbReference>
<keyword evidence="1" id="KW-1133">Transmembrane helix</keyword>
<evidence type="ECO:0000313" key="3">
    <source>
        <dbReference type="Proteomes" id="UP000279306"/>
    </source>
</evidence>
<organism evidence="2 3">
    <name type="scientific">Mycolicibacterium aurum</name>
    <name type="common">Mycobacterium aurum</name>
    <dbReference type="NCBI Taxonomy" id="1791"/>
    <lineage>
        <taxon>Bacteria</taxon>
        <taxon>Bacillati</taxon>
        <taxon>Actinomycetota</taxon>
        <taxon>Actinomycetes</taxon>
        <taxon>Mycobacteriales</taxon>
        <taxon>Mycobacteriaceae</taxon>
        <taxon>Mycolicibacterium</taxon>
    </lineage>
</organism>
<name>A0A3S4RT48_MYCAU</name>
<reference evidence="2 3" key="1">
    <citation type="submission" date="2018-12" db="EMBL/GenBank/DDBJ databases">
        <authorList>
            <consortium name="Pathogen Informatics"/>
        </authorList>
    </citation>
    <scope>NUCLEOTIDE SEQUENCE [LARGE SCALE GENOMIC DNA]</scope>
    <source>
        <strain evidence="2 3">NCTC10437</strain>
    </source>
</reference>
<gene>
    <name evidence="2" type="ORF">NCTC10437_04898</name>
</gene>
<keyword evidence="1" id="KW-0472">Membrane</keyword>
<proteinExistence type="predicted"/>
<sequence>MKSRWVPYATTPGRLLWQLVSDVVVISWTVIWVWIGVAVHSAISTVAEFGYQLEGGANGVAGNLDNAGNSADDVPLVGGALAGPLRGAGDAAREIAGAGQSLGVTAGWLAWLLALAVAAPPILALMMPWLFLRVRFFRRKWTAVTLASTWAGEQLLALRALANRPLPKLAAVSSDPVGAWRNQDPIAIRGLAALELRASGIRAANLRRPQPD</sequence>
<evidence type="ECO:0000313" key="2">
    <source>
        <dbReference type="EMBL" id="VEG57877.1"/>
    </source>
</evidence>
<feature type="transmembrane region" description="Helical" evidence="1">
    <location>
        <begin position="20"/>
        <end position="43"/>
    </location>
</feature>
<dbReference type="Proteomes" id="UP000279306">
    <property type="component" value="Chromosome"/>
</dbReference>
<dbReference type="KEGG" id="mauu:NCTC10437_04898"/>
<dbReference type="STRING" id="1791.GCA_001049355_03747"/>
<feature type="transmembrane region" description="Helical" evidence="1">
    <location>
        <begin position="108"/>
        <end position="132"/>
    </location>
</feature>
<keyword evidence="3" id="KW-1185">Reference proteome</keyword>
<accession>A0A3S4RT48</accession>
<evidence type="ECO:0000256" key="1">
    <source>
        <dbReference type="SAM" id="Phobius"/>
    </source>
</evidence>
<dbReference type="OrthoDB" id="5198533at2"/>
<keyword evidence="1 2" id="KW-0812">Transmembrane</keyword>
<protein>
    <submittedName>
        <fullName evidence="2">Putative transmembrane protein</fullName>
    </submittedName>
</protein>
<dbReference type="EMBL" id="LR134356">
    <property type="protein sequence ID" value="VEG57877.1"/>
    <property type="molecule type" value="Genomic_DNA"/>
</dbReference>